<feature type="transmembrane region" description="Helical" evidence="1">
    <location>
        <begin position="21"/>
        <end position="41"/>
    </location>
</feature>
<feature type="transmembrane region" description="Helical" evidence="1">
    <location>
        <begin position="53"/>
        <end position="73"/>
    </location>
</feature>
<evidence type="ECO:0000259" key="2">
    <source>
        <dbReference type="Pfam" id="PF04892"/>
    </source>
</evidence>
<dbReference type="PANTHER" id="PTHR36834">
    <property type="entry name" value="MEMBRANE PROTEIN-RELATED"/>
    <property type="match status" value="1"/>
</dbReference>
<evidence type="ECO:0000313" key="3">
    <source>
        <dbReference type="EMBL" id="HIR88031.1"/>
    </source>
</evidence>
<evidence type="ECO:0000313" key="4">
    <source>
        <dbReference type="Proteomes" id="UP000824201"/>
    </source>
</evidence>
<dbReference type="EMBL" id="DVHN01000043">
    <property type="protein sequence ID" value="HIR88031.1"/>
    <property type="molecule type" value="Genomic_DNA"/>
</dbReference>
<protein>
    <submittedName>
        <fullName evidence="3">VanZ family protein</fullName>
    </submittedName>
</protein>
<organism evidence="3 4">
    <name type="scientific">Candidatus Fimimorpha faecalis</name>
    <dbReference type="NCBI Taxonomy" id="2840824"/>
    <lineage>
        <taxon>Bacteria</taxon>
        <taxon>Bacillati</taxon>
        <taxon>Bacillota</taxon>
        <taxon>Clostridia</taxon>
        <taxon>Eubacteriales</taxon>
        <taxon>Candidatus Fimimorpha</taxon>
    </lineage>
</organism>
<dbReference type="PANTHER" id="PTHR36834:SF1">
    <property type="entry name" value="INTEGRAL MEMBRANE PROTEIN"/>
    <property type="match status" value="1"/>
</dbReference>
<dbReference type="InterPro" id="IPR053150">
    <property type="entry name" value="Teicoplanin_resist-assoc"/>
</dbReference>
<name>A0A9D1EDF1_9FIRM</name>
<feature type="domain" description="VanZ-like" evidence="2">
    <location>
        <begin position="63"/>
        <end position="177"/>
    </location>
</feature>
<reference evidence="3" key="2">
    <citation type="journal article" date="2021" name="PeerJ">
        <title>Extensive microbial diversity within the chicken gut microbiome revealed by metagenomics and culture.</title>
        <authorList>
            <person name="Gilroy R."/>
            <person name="Ravi A."/>
            <person name="Getino M."/>
            <person name="Pursley I."/>
            <person name="Horton D.L."/>
            <person name="Alikhan N.F."/>
            <person name="Baker D."/>
            <person name="Gharbi K."/>
            <person name="Hall N."/>
            <person name="Watson M."/>
            <person name="Adriaenssens E.M."/>
            <person name="Foster-Nyarko E."/>
            <person name="Jarju S."/>
            <person name="Secka A."/>
            <person name="Antonio M."/>
            <person name="Oren A."/>
            <person name="Chaudhuri R.R."/>
            <person name="La Ragione R."/>
            <person name="Hildebrand F."/>
            <person name="Pallen M.J."/>
        </authorList>
    </citation>
    <scope>NUCLEOTIDE SEQUENCE</scope>
    <source>
        <strain evidence="3">ChiW13-3771</strain>
    </source>
</reference>
<gene>
    <name evidence="3" type="ORF">IAC96_03690</name>
</gene>
<feature type="transmembrane region" description="Helical" evidence="1">
    <location>
        <begin position="101"/>
        <end position="122"/>
    </location>
</feature>
<dbReference type="Proteomes" id="UP000824201">
    <property type="component" value="Unassembled WGS sequence"/>
</dbReference>
<reference evidence="3" key="1">
    <citation type="submission" date="2020-10" db="EMBL/GenBank/DDBJ databases">
        <authorList>
            <person name="Gilroy R."/>
        </authorList>
    </citation>
    <scope>NUCLEOTIDE SEQUENCE</scope>
    <source>
        <strain evidence="3">ChiW13-3771</strain>
    </source>
</reference>
<proteinExistence type="predicted"/>
<dbReference type="Pfam" id="PF04892">
    <property type="entry name" value="VanZ"/>
    <property type="match status" value="1"/>
</dbReference>
<feature type="transmembrane region" description="Helical" evidence="1">
    <location>
        <begin position="129"/>
        <end position="148"/>
    </location>
</feature>
<feature type="transmembrane region" description="Helical" evidence="1">
    <location>
        <begin position="160"/>
        <end position="177"/>
    </location>
</feature>
<accession>A0A9D1EDF1</accession>
<dbReference type="InterPro" id="IPR006976">
    <property type="entry name" value="VanZ-like"/>
</dbReference>
<dbReference type="AlphaFoldDB" id="A0A9D1EDF1"/>
<comment type="caution">
    <text evidence="3">The sequence shown here is derived from an EMBL/GenBank/DDBJ whole genome shotgun (WGS) entry which is preliminary data.</text>
</comment>
<keyword evidence="1" id="KW-0812">Transmembrane</keyword>
<keyword evidence="1" id="KW-1133">Transmembrane helix</keyword>
<evidence type="ECO:0000256" key="1">
    <source>
        <dbReference type="SAM" id="Phobius"/>
    </source>
</evidence>
<keyword evidence="1" id="KW-0472">Membrane</keyword>
<sequence>MDIKEMADLTGISWFMNIFSFSWWEVGCMSVLSMIIMLSLLGIENHWSFTKKVVIAEAALSIYIGIVIGITLLNRTSLGSHHTILKFFWSYGTWIQGNKQALWGIIGNIIMLIPYGFLLPLVSTKFRRLRYSLIASFGFTLFIEISQYLTCRGWFELDDLFHNTIGGLIGFRLFQIARKIYKKRRKIDVPMS</sequence>